<dbReference type="Proteomes" id="UP001320831">
    <property type="component" value="Unassembled WGS sequence"/>
</dbReference>
<dbReference type="EMBL" id="JAOCZP010000001">
    <property type="protein sequence ID" value="MCT7374215.1"/>
    <property type="molecule type" value="Genomic_DNA"/>
</dbReference>
<dbReference type="RefSeq" id="WP_260900589.1">
    <property type="nucleotide sequence ID" value="NZ_JAOCZP010000001.1"/>
</dbReference>
<accession>A0ABT2LI17</accession>
<evidence type="ECO:0008006" key="3">
    <source>
        <dbReference type="Google" id="ProtNLM"/>
    </source>
</evidence>
<gene>
    <name evidence="1" type="ORF">N5A92_04105</name>
</gene>
<proteinExistence type="predicted"/>
<organism evidence="1 2">
    <name type="scientific">Chelativorans salis</name>
    <dbReference type="NCBI Taxonomy" id="2978478"/>
    <lineage>
        <taxon>Bacteria</taxon>
        <taxon>Pseudomonadati</taxon>
        <taxon>Pseudomonadota</taxon>
        <taxon>Alphaproteobacteria</taxon>
        <taxon>Hyphomicrobiales</taxon>
        <taxon>Phyllobacteriaceae</taxon>
        <taxon>Chelativorans</taxon>
    </lineage>
</organism>
<dbReference type="InterPro" id="IPR042100">
    <property type="entry name" value="Bug_dom1"/>
</dbReference>
<evidence type="ECO:0000313" key="1">
    <source>
        <dbReference type="EMBL" id="MCT7374215.1"/>
    </source>
</evidence>
<comment type="caution">
    <text evidence="1">The sequence shown here is derived from an EMBL/GenBank/DDBJ whole genome shotgun (WGS) entry which is preliminary data.</text>
</comment>
<sequence length="59" mass="6801">MAPVNTEINKLLERDDVREAWAEQGAQPLIMNRAEFERYLNDDIAKWAEVVEISGARVQ</sequence>
<name>A0ABT2LI17_9HYPH</name>
<protein>
    <recommendedName>
        <fullName evidence="3">Tripartite tricarboxylate transporter family receptor</fullName>
    </recommendedName>
</protein>
<evidence type="ECO:0000313" key="2">
    <source>
        <dbReference type="Proteomes" id="UP001320831"/>
    </source>
</evidence>
<dbReference type="Gene3D" id="3.40.190.150">
    <property type="entry name" value="Bordetella uptake gene, domain 1"/>
    <property type="match status" value="1"/>
</dbReference>
<reference evidence="1 2" key="1">
    <citation type="submission" date="2022-09" db="EMBL/GenBank/DDBJ databases">
        <title>Chelativorans salina sp. nov., a novel slightly halophilic bacterium isolated from a saline lake sediment enrichment.</title>
        <authorList>
            <person name="Gao L."/>
            <person name="Fang B.-Z."/>
            <person name="Li W.-J."/>
        </authorList>
    </citation>
    <scope>NUCLEOTIDE SEQUENCE [LARGE SCALE GENOMIC DNA]</scope>
    <source>
        <strain evidence="1 2">EGI FJ00035</strain>
    </source>
</reference>
<keyword evidence="2" id="KW-1185">Reference proteome</keyword>